<dbReference type="EMBL" id="LJKE01000051">
    <property type="protein sequence ID" value="KZD64231.1"/>
    <property type="molecule type" value="Genomic_DNA"/>
</dbReference>
<gene>
    <name evidence="1" type="ORF">B4088_3000</name>
</gene>
<organism evidence="1 2">
    <name type="scientific">Bacillus cereus</name>
    <dbReference type="NCBI Taxonomy" id="1396"/>
    <lineage>
        <taxon>Bacteria</taxon>
        <taxon>Bacillati</taxon>
        <taxon>Bacillota</taxon>
        <taxon>Bacilli</taxon>
        <taxon>Bacillales</taxon>
        <taxon>Bacillaceae</taxon>
        <taxon>Bacillus</taxon>
        <taxon>Bacillus cereus group</taxon>
    </lineage>
</organism>
<dbReference type="AlphaFoldDB" id="A0A164NHT7"/>
<name>A0A164NHT7_BACCE</name>
<sequence length="38" mass="4687">MRNQQEKVFVDPRFKQNENNHDAFIASLKRRIEKIEEK</sequence>
<dbReference type="Proteomes" id="UP000076482">
    <property type="component" value="Unassembled WGS sequence"/>
</dbReference>
<proteinExistence type="predicted"/>
<evidence type="ECO:0000313" key="2">
    <source>
        <dbReference type="Proteomes" id="UP000076482"/>
    </source>
</evidence>
<accession>A0A164NHT7</accession>
<protein>
    <submittedName>
        <fullName evidence="1">Uncharacterized protein</fullName>
    </submittedName>
</protein>
<dbReference type="PATRIC" id="fig|1396.535.peg.285"/>
<comment type="caution">
    <text evidence="1">The sequence shown here is derived from an EMBL/GenBank/DDBJ whole genome shotgun (WGS) entry which is preliminary data.</text>
</comment>
<reference evidence="1 2" key="1">
    <citation type="submission" date="2015-09" db="EMBL/GenBank/DDBJ databases">
        <title>Bacillus cereus food isolates.</title>
        <authorList>
            <person name="Boekhorst J."/>
        </authorList>
    </citation>
    <scope>NUCLEOTIDE SEQUENCE [LARGE SCALE GENOMIC DNA]</scope>
    <source>
        <strain evidence="1 2">B4088</strain>
    </source>
</reference>
<evidence type="ECO:0000313" key="1">
    <source>
        <dbReference type="EMBL" id="KZD64231.1"/>
    </source>
</evidence>